<comment type="caution">
    <text evidence="1">The sequence shown here is derived from an EMBL/GenBank/DDBJ whole genome shotgun (WGS) entry which is preliminary data.</text>
</comment>
<protein>
    <submittedName>
        <fullName evidence="1">Uncharacterized protein</fullName>
    </submittedName>
</protein>
<reference evidence="1" key="1">
    <citation type="journal article" date="2023" name="Mol. Biol. Evol.">
        <title>Third-Generation Sequencing Reveals the Adaptive Role of the Epigenome in Three Deep-Sea Polychaetes.</title>
        <authorList>
            <person name="Perez M."/>
            <person name="Aroh O."/>
            <person name="Sun Y."/>
            <person name="Lan Y."/>
            <person name="Juniper S.K."/>
            <person name="Young C.R."/>
            <person name="Angers B."/>
            <person name="Qian P.Y."/>
        </authorList>
    </citation>
    <scope>NUCLEOTIDE SEQUENCE</scope>
    <source>
        <strain evidence="1">P08H-3</strain>
    </source>
</reference>
<evidence type="ECO:0000313" key="2">
    <source>
        <dbReference type="Proteomes" id="UP001208570"/>
    </source>
</evidence>
<evidence type="ECO:0000313" key="1">
    <source>
        <dbReference type="EMBL" id="KAK2145439.1"/>
    </source>
</evidence>
<gene>
    <name evidence="1" type="ORF">LSH36_681g00025</name>
</gene>
<organism evidence="1 2">
    <name type="scientific">Paralvinella palmiformis</name>
    <dbReference type="NCBI Taxonomy" id="53620"/>
    <lineage>
        <taxon>Eukaryota</taxon>
        <taxon>Metazoa</taxon>
        <taxon>Spiralia</taxon>
        <taxon>Lophotrochozoa</taxon>
        <taxon>Annelida</taxon>
        <taxon>Polychaeta</taxon>
        <taxon>Sedentaria</taxon>
        <taxon>Canalipalpata</taxon>
        <taxon>Terebellida</taxon>
        <taxon>Terebelliformia</taxon>
        <taxon>Alvinellidae</taxon>
        <taxon>Paralvinella</taxon>
    </lineage>
</organism>
<dbReference type="EMBL" id="JAODUP010000681">
    <property type="protein sequence ID" value="KAK2145439.1"/>
    <property type="molecule type" value="Genomic_DNA"/>
</dbReference>
<name>A0AAD9J2N8_9ANNE</name>
<accession>A0AAD9J2N8</accession>
<proteinExistence type="predicted"/>
<dbReference type="AlphaFoldDB" id="A0AAD9J2N8"/>
<sequence length="70" mass="7826">MNRCRECLINHSLSSPLGHGTHPVHYFALGLYVYPSTASNYDVSAQTKSSPVLIMFPYSRTCLALLFYAN</sequence>
<keyword evidence="2" id="KW-1185">Reference proteome</keyword>
<dbReference type="Proteomes" id="UP001208570">
    <property type="component" value="Unassembled WGS sequence"/>
</dbReference>